<keyword evidence="3 6" id="KW-1133">Transmembrane helix</keyword>
<feature type="transmembrane region" description="Helical" evidence="6">
    <location>
        <begin position="107"/>
        <end position="126"/>
    </location>
</feature>
<feature type="transmembrane region" description="Helical" evidence="6">
    <location>
        <begin position="246"/>
        <end position="266"/>
    </location>
</feature>
<protein>
    <recommendedName>
        <fullName evidence="10">Transmembrane protein 184</fullName>
    </recommendedName>
</protein>
<dbReference type="RefSeq" id="XP_018264671.1">
    <property type="nucleotide sequence ID" value="XM_018406177.1"/>
</dbReference>
<keyword evidence="2 6" id="KW-0812">Transmembrane</keyword>
<dbReference type="AlphaFoldDB" id="A0A1A6A9U7"/>
<evidence type="ECO:0008006" key="10">
    <source>
        <dbReference type="Google" id="ProtNLM"/>
    </source>
</evidence>
<evidence type="ECO:0000256" key="5">
    <source>
        <dbReference type="SAM" id="MobiDB-lite"/>
    </source>
</evidence>
<evidence type="ECO:0000313" key="7">
    <source>
        <dbReference type="EMBL" id="OBR86829.1"/>
    </source>
</evidence>
<dbReference type="VEuPathDB" id="FungiDB:I303_02845"/>
<accession>A0A1A6A9U7</accession>
<dbReference type="EMBL" id="KI894029">
    <property type="protein sequence ID" value="OBR86829.1"/>
    <property type="molecule type" value="Genomic_DNA"/>
</dbReference>
<evidence type="ECO:0000256" key="4">
    <source>
        <dbReference type="ARBA" id="ARBA00023136"/>
    </source>
</evidence>
<organism evidence="7">
    <name type="scientific">Kwoniella dejecticola CBS 10117</name>
    <dbReference type="NCBI Taxonomy" id="1296121"/>
    <lineage>
        <taxon>Eukaryota</taxon>
        <taxon>Fungi</taxon>
        <taxon>Dikarya</taxon>
        <taxon>Basidiomycota</taxon>
        <taxon>Agaricomycotina</taxon>
        <taxon>Tremellomycetes</taxon>
        <taxon>Tremellales</taxon>
        <taxon>Cryptococcaceae</taxon>
        <taxon>Kwoniella</taxon>
    </lineage>
</organism>
<evidence type="ECO:0000313" key="9">
    <source>
        <dbReference type="Proteomes" id="UP000078595"/>
    </source>
</evidence>
<feature type="compositionally biased region" description="Low complexity" evidence="5">
    <location>
        <begin position="523"/>
        <end position="532"/>
    </location>
</feature>
<dbReference type="InterPro" id="IPR005178">
    <property type="entry name" value="Ostalpha/TMEM184C"/>
</dbReference>
<dbReference type="EMBL" id="CP144532">
    <property type="protein sequence ID" value="WWC60264.1"/>
    <property type="molecule type" value="Genomic_DNA"/>
</dbReference>
<dbReference type="GeneID" id="28966544"/>
<dbReference type="Pfam" id="PF03619">
    <property type="entry name" value="Solute_trans_a"/>
    <property type="match status" value="1"/>
</dbReference>
<evidence type="ECO:0000313" key="8">
    <source>
        <dbReference type="EMBL" id="WWC60264.1"/>
    </source>
</evidence>
<feature type="compositionally biased region" description="Basic and acidic residues" evidence="5">
    <location>
        <begin position="697"/>
        <end position="719"/>
    </location>
</feature>
<gene>
    <name evidence="7" type="ORF">I303_02845</name>
    <name evidence="8" type="ORF">I303_102831</name>
</gene>
<evidence type="ECO:0000256" key="6">
    <source>
        <dbReference type="SAM" id="Phobius"/>
    </source>
</evidence>
<dbReference type="SMART" id="SM01417">
    <property type="entry name" value="Solute_trans_a"/>
    <property type="match status" value="1"/>
</dbReference>
<feature type="transmembrane region" description="Helical" evidence="6">
    <location>
        <begin position="37"/>
        <end position="60"/>
    </location>
</feature>
<keyword evidence="4 6" id="KW-0472">Membrane</keyword>
<keyword evidence="9" id="KW-1185">Reference proteome</keyword>
<feature type="region of interest" description="Disordered" evidence="5">
    <location>
        <begin position="439"/>
        <end position="462"/>
    </location>
</feature>
<reference evidence="8" key="3">
    <citation type="submission" date="2024-02" db="EMBL/GenBank/DDBJ databases">
        <title>Comparative genomics of Cryptococcus and Kwoniella reveals pathogenesis evolution and contrasting modes of karyotype evolution via chromosome fusion or intercentromeric recombination.</title>
        <authorList>
            <person name="Coelho M.A."/>
            <person name="David-Palma M."/>
            <person name="Shea T."/>
            <person name="Bowers K."/>
            <person name="McGinley-Smith S."/>
            <person name="Mohammad A.W."/>
            <person name="Gnirke A."/>
            <person name="Yurkov A.M."/>
            <person name="Nowrousian M."/>
            <person name="Sun S."/>
            <person name="Cuomo C.A."/>
            <person name="Heitman J."/>
        </authorList>
    </citation>
    <scope>NUCLEOTIDE SEQUENCE</scope>
    <source>
        <strain evidence="8">CBS 10117</strain>
    </source>
</reference>
<feature type="compositionally biased region" description="Basic and acidic residues" evidence="5">
    <location>
        <begin position="533"/>
        <end position="552"/>
    </location>
</feature>
<feature type="transmembrane region" description="Helical" evidence="6">
    <location>
        <begin position="81"/>
        <end position="101"/>
    </location>
</feature>
<feature type="compositionally biased region" description="Basic and acidic residues" evidence="5">
    <location>
        <begin position="594"/>
        <end position="608"/>
    </location>
</feature>
<dbReference type="Proteomes" id="UP000078595">
    <property type="component" value="Chromosome 3"/>
</dbReference>
<evidence type="ECO:0000256" key="1">
    <source>
        <dbReference type="ARBA" id="ARBA00004141"/>
    </source>
</evidence>
<reference evidence="8" key="2">
    <citation type="submission" date="2013-07" db="EMBL/GenBank/DDBJ databases">
        <authorList>
            <consortium name="The Broad Institute Genome Sequencing Platform"/>
            <person name="Cuomo C."/>
            <person name="Litvintseva A."/>
            <person name="Chen Y."/>
            <person name="Heitman J."/>
            <person name="Sun S."/>
            <person name="Springer D."/>
            <person name="Dromer F."/>
            <person name="Young S.K."/>
            <person name="Zeng Q."/>
            <person name="Gargeya S."/>
            <person name="Fitzgerald M."/>
            <person name="Abouelleil A."/>
            <person name="Alvarado L."/>
            <person name="Berlin A.M."/>
            <person name="Chapman S.B."/>
            <person name="Dewar J."/>
            <person name="Goldberg J."/>
            <person name="Griggs A."/>
            <person name="Gujja S."/>
            <person name="Hansen M."/>
            <person name="Howarth C."/>
            <person name="Imamovic A."/>
            <person name="Larimer J."/>
            <person name="McCowan C."/>
            <person name="Murphy C."/>
            <person name="Pearson M."/>
            <person name="Priest M."/>
            <person name="Roberts A."/>
            <person name="Saif S."/>
            <person name="Shea T."/>
            <person name="Sykes S."/>
            <person name="Wortman J."/>
            <person name="Nusbaum C."/>
            <person name="Birren B."/>
        </authorList>
    </citation>
    <scope>NUCLEOTIDE SEQUENCE</scope>
    <source>
        <strain evidence="8">CBS 10117</strain>
    </source>
</reference>
<dbReference type="STRING" id="1296121.A0A1A6A9U7"/>
<dbReference type="OrthoDB" id="5348404at2759"/>
<feature type="compositionally biased region" description="Basic and acidic residues" evidence="5">
    <location>
        <begin position="731"/>
        <end position="742"/>
    </location>
</feature>
<dbReference type="GO" id="GO:0016020">
    <property type="term" value="C:membrane"/>
    <property type="evidence" value="ECO:0007669"/>
    <property type="project" value="UniProtKB-SubCell"/>
</dbReference>
<dbReference type="KEGG" id="kdj:28966544"/>
<sequence length="804" mass="89839">MSLPNFPNTPHSSPTPPAHRPAITELPSYGAGDHLPVWLLALCGSFTAVATGVSIMSITLQLKNYRKPTLQRAVVRIMVMVPLYAISSLIAIFSLEAAFFIDAIRDLYEAFVIYTFLQLLITYLGGERSLLILLHGRPPIPHPFPVSLFLRPMDVSDPWSLLSLKRGVLQYVQVKPLLVLATVILKVTGKYREGDFAIDSGYTYISVVYNTSICLSLYCLAMFWVAVNNDLKPFRPVPKFLCVKGILFFSFWQSIGISFLVAVKAIKRVGPYTDPEHMSLALVDSLVCFEMPIFAIAHQYAFQASDYIDQQHIYAARLPFIYALRDAFGLKDVWEDTKDTFKGRGVSYQAYEPAEGGLHYGLGRQRRIRAGLRYSKGGKAKYWMPMPGDEARNKGETGPLSALKRRVDVRLAAREGYAPLLPQQADRVLRDDPNGIEHNGWSLFEDSDSSDSDAPSIEFQSVDEEEDVLYERARRIGYAGFPNVDVSKEEAKKRLWEAEEGILAGKWNRSYSNDLLRPPIGTRGNSASSSGSRRSDRNREQKGKGKEKDDKRKGKKAVYGAWADKVTHVERKARTPNGHPTNPTGEGDWLYDGDNERPDVWHHPDNAKAEGAGAGGAEQQLRWTKKQLHKALPSSSPSKNTRPDSSRNPTGAGTDIGIKSPFSIGDDEEEEEEEDPDTDEPVSPASSNKPLPSDAVDLVKDDTDAVERARERELRKGEPQSKAPTHVYKKTLRESEDPKTEGRIQGIQKVYTRSNTEKMHDTQTSRSQAELDVQGEVVERVETSITVSPPRHAMSLDMEDNPWA</sequence>
<feature type="region of interest" description="Disordered" evidence="5">
    <location>
        <begin position="516"/>
        <end position="804"/>
    </location>
</feature>
<name>A0A1A6A9U7_9TREE</name>
<feature type="transmembrane region" description="Helical" evidence="6">
    <location>
        <begin position="202"/>
        <end position="226"/>
    </location>
</feature>
<feature type="compositionally biased region" description="Acidic residues" evidence="5">
    <location>
        <begin position="665"/>
        <end position="680"/>
    </location>
</feature>
<evidence type="ECO:0000256" key="2">
    <source>
        <dbReference type="ARBA" id="ARBA00022692"/>
    </source>
</evidence>
<reference evidence="7" key="1">
    <citation type="submission" date="2013-07" db="EMBL/GenBank/DDBJ databases">
        <title>The Genome Sequence of Cryptococcus dejecticola CBS10117.</title>
        <authorList>
            <consortium name="The Broad Institute Genome Sequencing Platform"/>
            <person name="Cuomo C."/>
            <person name="Litvintseva A."/>
            <person name="Chen Y."/>
            <person name="Heitman J."/>
            <person name="Sun S."/>
            <person name="Springer D."/>
            <person name="Dromer F."/>
            <person name="Young S.K."/>
            <person name="Zeng Q."/>
            <person name="Gargeya S."/>
            <person name="Fitzgerald M."/>
            <person name="Abouelleil A."/>
            <person name="Alvarado L."/>
            <person name="Berlin A.M."/>
            <person name="Chapman S.B."/>
            <person name="Dewar J."/>
            <person name="Goldberg J."/>
            <person name="Griggs A."/>
            <person name="Gujja S."/>
            <person name="Hansen M."/>
            <person name="Howarth C."/>
            <person name="Imamovic A."/>
            <person name="Larimer J."/>
            <person name="McCowan C."/>
            <person name="Murphy C."/>
            <person name="Pearson M."/>
            <person name="Priest M."/>
            <person name="Roberts A."/>
            <person name="Saif S."/>
            <person name="Shea T."/>
            <person name="Sykes S."/>
            <person name="Wortman J."/>
            <person name="Nusbaum C."/>
            <person name="Birren B."/>
        </authorList>
    </citation>
    <scope>NUCLEOTIDE SEQUENCE [LARGE SCALE GENOMIC DNA]</scope>
    <source>
        <strain evidence="7">CBS 10117</strain>
    </source>
</reference>
<proteinExistence type="predicted"/>
<dbReference type="PANTHER" id="PTHR23423">
    <property type="entry name" value="ORGANIC SOLUTE TRANSPORTER-RELATED"/>
    <property type="match status" value="1"/>
</dbReference>
<evidence type="ECO:0000256" key="3">
    <source>
        <dbReference type="ARBA" id="ARBA00022989"/>
    </source>
</evidence>
<comment type="subcellular location">
    <subcellularLocation>
        <location evidence="1">Membrane</location>
        <topology evidence="1">Multi-pass membrane protein</topology>
    </subcellularLocation>
</comment>